<feature type="compositionally biased region" description="Low complexity" evidence="1">
    <location>
        <begin position="170"/>
        <end position="182"/>
    </location>
</feature>
<feature type="transmembrane region" description="Helical" evidence="2">
    <location>
        <begin position="24"/>
        <end position="55"/>
    </location>
</feature>
<evidence type="ECO:0000256" key="2">
    <source>
        <dbReference type="SAM" id="Phobius"/>
    </source>
</evidence>
<gene>
    <name evidence="3" type="ORF">Psuf_038510</name>
</gene>
<keyword evidence="2" id="KW-0812">Transmembrane</keyword>
<evidence type="ECO:0008006" key="5">
    <source>
        <dbReference type="Google" id="ProtNLM"/>
    </source>
</evidence>
<proteinExistence type="predicted"/>
<sequence>MAVKKLQAIRAASKPVFKPDAANLVWLVIVGIGLLPFTLLALLALVVILVLLVMFAGGSQLTHSPDPSVSGSSAPGEIITELAGGDGRGTFAGANVPDQKLVEPIVDAAQECDLLTPVIIAAQIEWASGFDPKWEGPDGGKGLSQLPPRSSASSVRTTTKTARCRRSIPRTRSTPTRGTSATWPARSSG</sequence>
<dbReference type="RefSeq" id="WP_173158315.1">
    <property type="nucleotide sequence ID" value="NZ_AP022871.1"/>
</dbReference>
<keyword evidence="2" id="KW-0472">Membrane</keyword>
<accession>A0A6F8YKQ7</accession>
<name>A0A6F8YKQ7_9ACTN</name>
<organism evidence="3 4">
    <name type="scientific">Phytohabitans suffuscus</name>
    <dbReference type="NCBI Taxonomy" id="624315"/>
    <lineage>
        <taxon>Bacteria</taxon>
        <taxon>Bacillati</taxon>
        <taxon>Actinomycetota</taxon>
        <taxon>Actinomycetes</taxon>
        <taxon>Micromonosporales</taxon>
        <taxon>Micromonosporaceae</taxon>
    </lineage>
</organism>
<evidence type="ECO:0000256" key="1">
    <source>
        <dbReference type="SAM" id="MobiDB-lite"/>
    </source>
</evidence>
<reference evidence="3 4" key="1">
    <citation type="submission" date="2020-03" db="EMBL/GenBank/DDBJ databases">
        <title>Whole genome shotgun sequence of Phytohabitans suffuscus NBRC 105367.</title>
        <authorList>
            <person name="Komaki H."/>
            <person name="Tamura T."/>
        </authorList>
    </citation>
    <scope>NUCLEOTIDE SEQUENCE [LARGE SCALE GENOMIC DNA]</scope>
    <source>
        <strain evidence="3 4">NBRC 105367</strain>
    </source>
</reference>
<dbReference type="AlphaFoldDB" id="A0A6F8YKQ7"/>
<evidence type="ECO:0000313" key="3">
    <source>
        <dbReference type="EMBL" id="BCB86538.1"/>
    </source>
</evidence>
<keyword evidence="4" id="KW-1185">Reference proteome</keyword>
<dbReference type="KEGG" id="psuu:Psuf_038510"/>
<dbReference type="EMBL" id="AP022871">
    <property type="protein sequence ID" value="BCB86538.1"/>
    <property type="molecule type" value="Genomic_DNA"/>
</dbReference>
<reference evidence="3 4" key="2">
    <citation type="submission" date="2020-03" db="EMBL/GenBank/DDBJ databases">
        <authorList>
            <person name="Ichikawa N."/>
            <person name="Kimura A."/>
            <person name="Kitahashi Y."/>
            <person name="Uohara A."/>
        </authorList>
    </citation>
    <scope>NUCLEOTIDE SEQUENCE [LARGE SCALE GENOMIC DNA]</scope>
    <source>
        <strain evidence="3 4">NBRC 105367</strain>
    </source>
</reference>
<keyword evidence="2" id="KW-1133">Transmembrane helix</keyword>
<evidence type="ECO:0000313" key="4">
    <source>
        <dbReference type="Proteomes" id="UP000503011"/>
    </source>
</evidence>
<protein>
    <recommendedName>
        <fullName evidence="5">Transglycosylase SLT domain-containing protein</fullName>
    </recommendedName>
</protein>
<feature type="compositionally biased region" description="Polar residues" evidence="1">
    <location>
        <begin position="147"/>
        <end position="160"/>
    </location>
</feature>
<dbReference type="Proteomes" id="UP000503011">
    <property type="component" value="Chromosome"/>
</dbReference>
<feature type="region of interest" description="Disordered" evidence="1">
    <location>
        <begin position="135"/>
        <end position="189"/>
    </location>
</feature>